<dbReference type="AlphaFoldDB" id="A0AAU9VDZ6"/>
<evidence type="ECO:0000313" key="10">
    <source>
        <dbReference type="Proteomes" id="UP001154095"/>
    </source>
</evidence>
<dbReference type="GO" id="GO:0005886">
    <property type="term" value="C:plasma membrane"/>
    <property type="evidence" value="ECO:0007669"/>
    <property type="project" value="UniProtKB-SubCell"/>
</dbReference>
<dbReference type="Proteomes" id="UP001154111">
    <property type="component" value="Chromosome"/>
</dbReference>
<evidence type="ECO:0000256" key="4">
    <source>
        <dbReference type="ARBA" id="ARBA00022692"/>
    </source>
</evidence>
<evidence type="ECO:0000313" key="8">
    <source>
        <dbReference type="EMBL" id="CAH2760544.1"/>
    </source>
</evidence>
<dbReference type="RefSeq" id="WP_254006976.1">
    <property type="nucleotide sequence ID" value="NZ_OW659477.1"/>
</dbReference>
<dbReference type="PANTHER" id="PTHR43663:SF1">
    <property type="entry name" value="CHROMATE TRANSPORTER"/>
    <property type="match status" value="1"/>
</dbReference>
<dbReference type="EMBL" id="OW659477">
    <property type="protein sequence ID" value="CAH2760544.1"/>
    <property type="molecule type" value="Genomic_DNA"/>
</dbReference>
<comment type="subcellular location">
    <subcellularLocation>
        <location evidence="1">Cell membrane</location>
        <topology evidence="1">Multi-pass membrane protein</topology>
    </subcellularLocation>
</comment>
<evidence type="ECO:0000313" key="9">
    <source>
        <dbReference type="EMBL" id="CAH2763835.1"/>
    </source>
</evidence>
<feature type="transmembrane region" description="Helical" evidence="7">
    <location>
        <begin position="117"/>
        <end position="135"/>
    </location>
</feature>
<evidence type="ECO:0000256" key="7">
    <source>
        <dbReference type="SAM" id="Phobius"/>
    </source>
</evidence>
<proteinExistence type="inferred from homology"/>
<protein>
    <submittedName>
        <fullName evidence="8">Chromate transporter</fullName>
    </submittedName>
</protein>
<feature type="transmembrane region" description="Helical" evidence="7">
    <location>
        <begin position="74"/>
        <end position="96"/>
    </location>
</feature>
<evidence type="ECO:0000313" key="11">
    <source>
        <dbReference type="Proteomes" id="UP001154111"/>
    </source>
</evidence>
<dbReference type="Pfam" id="PF02417">
    <property type="entry name" value="Chromate_transp"/>
    <property type="match status" value="1"/>
</dbReference>
<feature type="transmembrane region" description="Helical" evidence="7">
    <location>
        <begin position="141"/>
        <end position="159"/>
    </location>
</feature>
<reference evidence="8" key="1">
    <citation type="submission" date="2022-04" db="EMBL/GenBank/DDBJ databases">
        <authorList>
            <person name="Forde T."/>
        </authorList>
    </citation>
    <scope>NUCLEOTIDE SEQUENCE</scope>
    <source>
        <strain evidence="8">A18Y016a</strain>
        <strain evidence="9">A18Y020d</strain>
    </source>
</reference>
<comment type="similarity">
    <text evidence="2">Belongs to the chromate ion transporter (CHR) (TC 2.A.51) family.</text>
</comment>
<dbReference type="EMBL" id="OW659496">
    <property type="protein sequence ID" value="CAH2763835.1"/>
    <property type="molecule type" value="Genomic_DNA"/>
</dbReference>
<evidence type="ECO:0000256" key="3">
    <source>
        <dbReference type="ARBA" id="ARBA00022475"/>
    </source>
</evidence>
<evidence type="ECO:0000256" key="2">
    <source>
        <dbReference type="ARBA" id="ARBA00005262"/>
    </source>
</evidence>
<feature type="transmembrane region" description="Helical" evidence="7">
    <location>
        <begin position="7"/>
        <end position="29"/>
    </location>
</feature>
<dbReference type="Proteomes" id="UP001154095">
    <property type="component" value="Chromosome"/>
</dbReference>
<name>A0AAU9VDZ6_9FIRM</name>
<keyword evidence="5 7" id="KW-1133">Transmembrane helix</keyword>
<keyword evidence="6 7" id="KW-0472">Membrane</keyword>
<dbReference type="GO" id="GO:0015109">
    <property type="term" value="F:chromate transmembrane transporter activity"/>
    <property type="evidence" value="ECO:0007669"/>
    <property type="project" value="InterPro"/>
</dbReference>
<gene>
    <name evidence="8" type="primary">srpC_2</name>
    <name evidence="8" type="ORF">ERYAMS2_00178</name>
    <name evidence="9" type="ORF">ERYAMS_01736</name>
</gene>
<organism evidence="8 11">
    <name type="scientific">Erysipelothrix amsterdamensis</name>
    <dbReference type="NCBI Taxonomy" id="2929157"/>
    <lineage>
        <taxon>Bacteria</taxon>
        <taxon>Bacillati</taxon>
        <taxon>Bacillota</taxon>
        <taxon>Erysipelotrichia</taxon>
        <taxon>Erysipelotrichales</taxon>
        <taxon>Erysipelotrichaceae</taxon>
        <taxon>Erysipelothrix</taxon>
    </lineage>
</organism>
<keyword evidence="4 7" id="KW-0812">Transmembrane</keyword>
<evidence type="ECO:0000256" key="6">
    <source>
        <dbReference type="ARBA" id="ARBA00023136"/>
    </source>
</evidence>
<evidence type="ECO:0000256" key="1">
    <source>
        <dbReference type="ARBA" id="ARBA00004651"/>
    </source>
</evidence>
<sequence>MLQLIKLFFEFLYVGLFSLGGGYATIPLIENRIINIHGWITTQDFINMITISQMTPGPLTVNISTFVGLNIAGIPGAMIATLGCVLIGVCLTLSVYGSYDKASHKDLWELILKSLRISSATLISLATVTIFSMLLLNESSFSALTIVVFILVFGFSYKFKLQTTQILMLSAFLGLLWLL</sequence>
<dbReference type="InterPro" id="IPR003370">
    <property type="entry name" value="Chromate_transpt"/>
</dbReference>
<dbReference type="PANTHER" id="PTHR43663">
    <property type="entry name" value="CHROMATE TRANSPORT PROTEIN-RELATED"/>
    <property type="match status" value="1"/>
</dbReference>
<evidence type="ECO:0000256" key="5">
    <source>
        <dbReference type="ARBA" id="ARBA00022989"/>
    </source>
</evidence>
<keyword evidence="10" id="KW-1185">Reference proteome</keyword>
<keyword evidence="3" id="KW-1003">Cell membrane</keyword>
<dbReference type="InterPro" id="IPR052518">
    <property type="entry name" value="CHR_Transporter"/>
</dbReference>
<accession>A0AAU9VDZ6</accession>